<keyword evidence="4" id="KW-1185">Reference proteome</keyword>
<evidence type="ECO:0000256" key="1">
    <source>
        <dbReference type="SAM" id="SignalP"/>
    </source>
</evidence>
<comment type="caution">
    <text evidence="3">The sequence shown here is derived from an EMBL/GenBank/DDBJ whole genome shotgun (WGS) entry which is preliminary data.</text>
</comment>
<evidence type="ECO:0000259" key="2">
    <source>
        <dbReference type="Pfam" id="PF09362"/>
    </source>
</evidence>
<sequence length="311" mass="33677">MPSSSSFRVALLTSGFVAHTALAYTQVNVPTPFMNKNIDPIVFPGSYTSHLHSFYRSDAVTASTSSSDELRSGCTNAENPNDLSTYWTPAVLYQSGDGSWQPAPVMRFSAYYGLGDTPAEVPFPENLMMVAGNATATTPEEMPAEANSEWFCEDADLFDTFAAAPLLPQLPYKAGRPGAYYECPSGMQAMPRLRFSIRYDLREVLPSGWSGTAPVMLASGNAFCSHGDFIHGWTDEGGINLVAAMASKDEYLSVNGALGYDGDVMDCVAVDADPENGTSDYADSVEMKSKRSIPAFGWSSKSRFARSVRRM</sequence>
<feature type="domain" description="DUF1996" evidence="2">
    <location>
        <begin position="39"/>
        <end position="156"/>
    </location>
</feature>
<evidence type="ECO:0000313" key="3">
    <source>
        <dbReference type="EMBL" id="KAK3047859.1"/>
    </source>
</evidence>
<accession>A0AAJ0D7A0</accession>
<dbReference type="Pfam" id="PF09362">
    <property type="entry name" value="DUF1996"/>
    <property type="match status" value="2"/>
</dbReference>
<feature type="domain" description="DUF1996" evidence="2">
    <location>
        <begin position="181"/>
        <end position="233"/>
    </location>
</feature>
<protein>
    <recommendedName>
        <fullName evidence="2">DUF1996 domain-containing protein</fullName>
    </recommendedName>
</protein>
<feature type="signal peptide" evidence="1">
    <location>
        <begin position="1"/>
        <end position="23"/>
    </location>
</feature>
<organism evidence="3 4">
    <name type="scientific">Extremus antarcticus</name>
    <dbReference type="NCBI Taxonomy" id="702011"/>
    <lineage>
        <taxon>Eukaryota</taxon>
        <taxon>Fungi</taxon>
        <taxon>Dikarya</taxon>
        <taxon>Ascomycota</taxon>
        <taxon>Pezizomycotina</taxon>
        <taxon>Dothideomycetes</taxon>
        <taxon>Dothideomycetidae</taxon>
        <taxon>Mycosphaerellales</taxon>
        <taxon>Extremaceae</taxon>
        <taxon>Extremus</taxon>
    </lineage>
</organism>
<gene>
    <name evidence="3" type="ORF">LTR09_010684</name>
</gene>
<dbReference type="PANTHER" id="PTHR43662:SF12">
    <property type="entry name" value="DUF1996 DOMAIN-CONTAINING PROTEIN-RELATED"/>
    <property type="match status" value="1"/>
</dbReference>
<feature type="chain" id="PRO_5042555281" description="DUF1996 domain-containing protein" evidence="1">
    <location>
        <begin position="24"/>
        <end position="311"/>
    </location>
</feature>
<dbReference type="Proteomes" id="UP001271007">
    <property type="component" value="Unassembled WGS sequence"/>
</dbReference>
<proteinExistence type="predicted"/>
<keyword evidence="1" id="KW-0732">Signal</keyword>
<dbReference type="AlphaFoldDB" id="A0AAJ0D7A0"/>
<dbReference type="InterPro" id="IPR018535">
    <property type="entry name" value="DUF1996"/>
</dbReference>
<dbReference type="PANTHER" id="PTHR43662">
    <property type="match status" value="1"/>
</dbReference>
<dbReference type="EMBL" id="JAWDJX010000055">
    <property type="protein sequence ID" value="KAK3047859.1"/>
    <property type="molecule type" value="Genomic_DNA"/>
</dbReference>
<name>A0AAJ0D7A0_9PEZI</name>
<reference evidence="3" key="1">
    <citation type="submission" date="2023-04" db="EMBL/GenBank/DDBJ databases">
        <title>Black Yeasts Isolated from many extreme environments.</title>
        <authorList>
            <person name="Coleine C."/>
            <person name="Stajich J.E."/>
            <person name="Selbmann L."/>
        </authorList>
    </citation>
    <scope>NUCLEOTIDE SEQUENCE</scope>
    <source>
        <strain evidence="3">CCFEE 5312</strain>
    </source>
</reference>
<evidence type="ECO:0000313" key="4">
    <source>
        <dbReference type="Proteomes" id="UP001271007"/>
    </source>
</evidence>